<evidence type="ECO:0000313" key="5">
    <source>
        <dbReference type="EMBL" id="CKJ30282.1"/>
    </source>
</evidence>
<dbReference type="Gene3D" id="3.40.50.1580">
    <property type="entry name" value="Nucleoside phosphorylase domain"/>
    <property type="match status" value="1"/>
</dbReference>
<dbReference type="InterPro" id="IPR035994">
    <property type="entry name" value="Nucleoside_phosphorylase_sf"/>
</dbReference>
<protein>
    <recommendedName>
        <fullName evidence="2">Uridine phosphorylase</fullName>
        <ecNumber evidence="1">2.4.2.3</ecNumber>
    </recommendedName>
</protein>
<evidence type="ECO:0000256" key="2">
    <source>
        <dbReference type="ARBA" id="ARBA00021980"/>
    </source>
</evidence>
<feature type="domain" description="Nucleoside phosphorylase" evidence="4">
    <location>
        <begin position="36"/>
        <end position="236"/>
    </location>
</feature>
<dbReference type="InterPro" id="IPR000845">
    <property type="entry name" value="Nucleoside_phosphorylase_d"/>
</dbReference>
<sequence length="254" mass="28246">MIQKHAIPILEFDDNPQAVIMPNHEGLDLQLPKKCVYAFLDEEIDRYAREVGADCVGEFVSATKTYPVYVINYKGEEVCLAQAPVGSAPAAQFMDWLIGYGVEQIISTGTCGVLADIEENAFLVPVRALRDEGASYHYVAPSRYMEMQPEAIAAIEEVLEDRGIPYEEVMTWTTDGFYRETAEKVAYRKEEGCAVVEMECSALAAVAQLRGVLWGELLFTADSLADLDQYDSRDWGSEAFNKALELSLASVHHL</sequence>
<keyword evidence="5" id="KW-0808">Transferase</keyword>
<evidence type="ECO:0000259" key="4">
    <source>
        <dbReference type="Pfam" id="PF01048"/>
    </source>
</evidence>
<reference evidence="6 8" key="2">
    <citation type="submission" date="2019-07" db="EMBL/GenBank/DDBJ databases">
        <authorList>
            <person name="Mohale T."/>
        </authorList>
    </citation>
    <scope>NUCLEOTIDE SEQUENCE [LARGE SCALE GENOMIC DNA]</scope>
    <source>
        <strain evidence="6 8">NTPn 59</strain>
    </source>
</reference>
<comment type="caution">
    <text evidence="5">The sequence shown here is derived from an EMBL/GenBank/DDBJ whole genome shotgun (WGS) entry which is preliminary data.</text>
</comment>
<organism evidence="5 7">
    <name type="scientific">Streptococcus pneumoniae</name>
    <dbReference type="NCBI Taxonomy" id="1313"/>
    <lineage>
        <taxon>Bacteria</taxon>
        <taxon>Bacillati</taxon>
        <taxon>Bacillota</taxon>
        <taxon>Bacilli</taxon>
        <taxon>Lactobacillales</taxon>
        <taxon>Streptococcaceae</taxon>
        <taxon>Streptococcus</taxon>
    </lineage>
</organism>
<dbReference type="Proteomes" id="UP000045541">
    <property type="component" value="Unassembled WGS sequence"/>
</dbReference>
<accession>A0A064C1D6</accession>
<evidence type="ECO:0000256" key="3">
    <source>
        <dbReference type="ARBA" id="ARBA00048447"/>
    </source>
</evidence>
<dbReference type="EC" id="2.4.2.3" evidence="1"/>
<evidence type="ECO:0000313" key="8">
    <source>
        <dbReference type="Proteomes" id="UP000315060"/>
    </source>
</evidence>
<dbReference type="SMR" id="A0A064C1D6"/>
<dbReference type="PANTHER" id="PTHR43691:SF11">
    <property type="entry name" value="FI09636P-RELATED"/>
    <property type="match status" value="1"/>
</dbReference>
<dbReference type="Pfam" id="PF01048">
    <property type="entry name" value="PNP_UDP_1"/>
    <property type="match status" value="1"/>
</dbReference>
<evidence type="ECO:0000313" key="7">
    <source>
        <dbReference type="Proteomes" id="UP000045541"/>
    </source>
</evidence>
<name>A0A064C1D6_STREE</name>
<evidence type="ECO:0000313" key="6">
    <source>
        <dbReference type="EMBL" id="TVX72540.1"/>
    </source>
</evidence>
<dbReference type="GO" id="GO:0006152">
    <property type="term" value="P:purine nucleoside catabolic process"/>
    <property type="evidence" value="ECO:0007669"/>
    <property type="project" value="TreeGrafter"/>
</dbReference>
<dbReference type="PANTHER" id="PTHR43691">
    <property type="entry name" value="URIDINE PHOSPHORYLASE"/>
    <property type="match status" value="1"/>
</dbReference>
<dbReference type="SUPFAM" id="SSF53167">
    <property type="entry name" value="Purine and uridine phosphorylases"/>
    <property type="match status" value="1"/>
</dbReference>
<dbReference type="EMBL" id="VMYC01000014">
    <property type="protein sequence ID" value="TVX72540.1"/>
    <property type="molecule type" value="Genomic_DNA"/>
</dbReference>
<keyword evidence="5" id="KW-0328">Glycosyltransferase</keyword>
<reference evidence="5 7" key="1">
    <citation type="submission" date="2015-03" db="EMBL/GenBank/DDBJ databases">
        <authorList>
            <consortium name="Pathogen Informatics"/>
            <person name="Murphy D."/>
        </authorList>
    </citation>
    <scope>NUCLEOTIDE SEQUENCE [LARGE SCALE GENOMIC DNA]</scope>
    <source>
        <strain evidence="5 7">0310</strain>
    </source>
</reference>
<dbReference type="GO" id="GO:0004731">
    <property type="term" value="F:purine-nucleoside phosphorylase activity"/>
    <property type="evidence" value="ECO:0007669"/>
    <property type="project" value="TreeGrafter"/>
</dbReference>
<proteinExistence type="predicted"/>
<dbReference type="GO" id="GO:0005829">
    <property type="term" value="C:cytosol"/>
    <property type="evidence" value="ECO:0007669"/>
    <property type="project" value="TreeGrafter"/>
</dbReference>
<dbReference type="Proteomes" id="UP000315060">
    <property type="component" value="Unassembled WGS sequence"/>
</dbReference>
<dbReference type="GO" id="GO:0004850">
    <property type="term" value="F:uridine phosphorylase activity"/>
    <property type="evidence" value="ECO:0007669"/>
    <property type="project" value="UniProtKB-EC"/>
</dbReference>
<dbReference type="AlphaFoldDB" id="A0A064C1D6"/>
<comment type="catalytic activity">
    <reaction evidence="3">
        <text>uridine + phosphate = alpha-D-ribose 1-phosphate + uracil</text>
        <dbReference type="Rhea" id="RHEA:24388"/>
        <dbReference type="ChEBI" id="CHEBI:16704"/>
        <dbReference type="ChEBI" id="CHEBI:17568"/>
        <dbReference type="ChEBI" id="CHEBI:43474"/>
        <dbReference type="ChEBI" id="CHEBI:57720"/>
        <dbReference type="EC" id="2.4.2.3"/>
    </reaction>
</comment>
<evidence type="ECO:0000256" key="1">
    <source>
        <dbReference type="ARBA" id="ARBA00011888"/>
    </source>
</evidence>
<gene>
    <name evidence="5" type="primary">deoD_2</name>
    <name evidence="6" type="ORF">AZJ28_01090</name>
    <name evidence="5" type="ORF">ERS096071_01944</name>
</gene>
<dbReference type="RefSeq" id="WP_000614986.1">
    <property type="nucleotide sequence ID" value="NZ_AP026922.1"/>
</dbReference>
<dbReference type="EMBL" id="CMWB01000048">
    <property type="protein sequence ID" value="CKJ30282.1"/>
    <property type="molecule type" value="Genomic_DNA"/>
</dbReference>
<dbReference type="CDD" id="cd09007">
    <property type="entry name" value="NP-I_spr0068"/>
    <property type="match status" value="1"/>
</dbReference>